<sequence length="221" mass="25159">MKLKAITGFICLTFVLSSGTFAEAETQAVVVPETPIVECRGGRSKLYDECGSQVALFKRAQDIARQENKVLLVSYGAEWCIWCHVFHAHIQGVSDEFNYTYSDPEDAEKYQSTLRERSSEDQTQKATDLASFFADNFVLVHIDTRYADDGFTVLELSGAEHHYDGWLPFIFSVKSNGDIAAVLDAQKVQIRADELFYWYRGYDRDLLQQDLERLRVEAVSN</sequence>
<dbReference type="InterPro" id="IPR036249">
    <property type="entry name" value="Thioredoxin-like_sf"/>
</dbReference>
<dbReference type="Proteomes" id="UP000777935">
    <property type="component" value="Unassembled WGS sequence"/>
</dbReference>
<comment type="caution">
    <text evidence="2">The sequence shown here is derived from an EMBL/GenBank/DDBJ whole genome shotgun (WGS) entry which is preliminary data.</text>
</comment>
<feature type="signal peptide" evidence="1">
    <location>
        <begin position="1"/>
        <end position="24"/>
    </location>
</feature>
<name>A0ABX2IT24_9RHOB</name>
<keyword evidence="3" id="KW-1185">Reference proteome</keyword>
<dbReference type="EMBL" id="JABUFE010000001">
    <property type="protein sequence ID" value="NSX53436.1"/>
    <property type="molecule type" value="Genomic_DNA"/>
</dbReference>
<reference evidence="2 3" key="1">
    <citation type="submission" date="2020-06" db="EMBL/GenBank/DDBJ databases">
        <title>Sulfitobacter algicola sp. nov., isolated from green algae.</title>
        <authorList>
            <person name="Wang C."/>
        </authorList>
    </citation>
    <scope>NUCLEOTIDE SEQUENCE [LARGE SCALE GENOMIC DNA]</scope>
    <source>
        <strain evidence="2 3">1151</strain>
    </source>
</reference>
<dbReference type="Gene3D" id="3.40.30.10">
    <property type="entry name" value="Glutaredoxin"/>
    <property type="match status" value="1"/>
</dbReference>
<feature type="chain" id="PRO_5045185814" evidence="1">
    <location>
        <begin position="25"/>
        <end position="221"/>
    </location>
</feature>
<evidence type="ECO:0000256" key="1">
    <source>
        <dbReference type="SAM" id="SignalP"/>
    </source>
</evidence>
<gene>
    <name evidence="2" type="ORF">HRQ87_01325</name>
</gene>
<dbReference type="RefSeq" id="WP_174134548.1">
    <property type="nucleotide sequence ID" value="NZ_JABUFE010000001.1"/>
</dbReference>
<accession>A0ABX2IT24</accession>
<keyword evidence="1" id="KW-0732">Signal</keyword>
<dbReference type="SUPFAM" id="SSF52833">
    <property type="entry name" value="Thioredoxin-like"/>
    <property type="match status" value="1"/>
</dbReference>
<evidence type="ECO:0000313" key="2">
    <source>
        <dbReference type="EMBL" id="NSX53436.1"/>
    </source>
</evidence>
<evidence type="ECO:0000313" key="3">
    <source>
        <dbReference type="Proteomes" id="UP000777935"/>
    </source>
</evidence>
<proteinExistence type="predicted"/>
<organism evidence="2 3">
    <name type="scientific">Parasulfitobacter algicola</name>
    <dbReference type="NCBI Taxonomy" id="2614809"/>
    <lineage>
        <taxon>Bacteria</taxon>
        <taxon>Pseudomonadati</taxon>
        <taxon>Pseudomonadota</taxon>
        <taxon>Alphaproteobacteria</taxon>
        <taxon>Rhodobacterales</taxon>
        <taxon>Roseobacteraceae</taxon>
        <taxon>Parasulfitobacter</taxon>
    </lineage>
</organism>
<protein>
    <submittedName>
        <fullName evidence="2">DUF255 domain-containing protein</fullName>
    </submittedName>
</protein>